<name>A0A4V2KB99_9GAMM</name>
<proteinExistence type="predicted"/>
<evidence type="ECO:0000259" key="1">
    <source>
        <dbReference type="Pfam" id="PF13460"/>
    </source>
</evidence>
<dbReference type="InterPro" id="IPR016040">
    <property type="entry name" value="NAD(P)-bd_dom"/>
</dbReference>
<sequence length="247" mass="26961">MRCPATSPISRCNRWARRPARSRARPGRREQMQMNSIHKVALYGAPCSLANALLAETLSRQLNATAIVDELNAIAASPGLSTRNGTPFEADSVGRSVAGMDAVIAVLSSPHLADGNETAGFSRIYDSTIALLDGLAVAGVERLLLIADHAWLQDDRALPAERVEHLQHSLFKSPIAWTLVDTPRQIGPWLTLDDCLHPAHSVQRDTVIALQPFASSVMDECLQGTNVHQRLHIETSAERRLRAEEAL</sequence>
<evidence type="ECO:0000313" key="2">
    <source>
        <dbReference type="EMBL" id="TBU83538.1"/>
    </source>
</evidence>
<dbReference type="OrthoDB" id="7015609at2"/>
<dbReference type="EMBL" id="QJUL01000074">
    <property type="protein sequence ID" value="TBU83538.1"/>
    <property type="molecule type" value="Genomic_DNA"/>
</dbReference>
<dbReference type="Proteomes" id="UP000293172">
    <property type="component" value="Unassembled WGS sequence"/>
</dbReference>
<dbReference type="Gene3D" id="3.40.50.720">
    <property type="entry name" value="NAD(P)-binding Rossmann-like Domain"/>
    <property type="match status" value="1"/>
</dbReference>
<dbReference type="Pfam" id="PF13460">
    <property type="entry name" value="NAD_binding_10"/>
    <property type="match status" value="1"/>
</dbReference>
<organism evidence="2 3">
    <name type="scientific">Phytopseudomonas dryadis</name>
    <dbReference type="NCBI Taxonomy" id="2487520"/>
    <lineage>
        <taxon>Bacteria</taxon>
        <taxon>Pseudomonadati</taxon>
        <taxon>Pseudomonadota</taxon>
        <taxon>Gammaproteobacteria</taxon>
        <taxon>Pseudomonadales</taxon>
        <taxon>Pseudomonadaceae</taxon>
        <taxon>Phytopseudomonas</taxon>
    </lineage>
</organism>
<accession>A0A4V2KB99</accession>
<feature type="domain" description="NAD(P)-binding" evidence="1">
    <location>
        <begin position="44"/>
        <end position="149"/>
    </location>
</feature>
<reference evidence="2 3" key="1">
    <citation type="submission" date="2018-06" db="EMBL/GenBank/DDBJ databases">
        <title>Three novel Pseudomonas species isolated from symptomatic oak.</title>
        <authorList>
            <person name="Bueno-Gonzalez V."/>
            <person name="Brady C."/>
        </authorList>
    </citation>
    <scope>NUCLEOTIDE SEQUENCE [LARGE SCALE GENOMIC DNA]</scope>
    <source>
        <strain evidence="2 3">P6B</strain>
    </source>
</reference>
<dbReference type="AlphaFoldDB" id="A0A4V2KB99"/>
<gene>
    <name evidence="2" type="ORF">DNK44_25745</name>
</gene>
<dbReference type="SUPFAM" id="SSF51735">
    <property type="entry name" value="NAD(P)-binding Rossmann-fold domains"/>
    <property type="match status" value="1"/>
</dbReference>
<comment type="caution">
    <text evidence="2">The sequence shown here is derived from an EMBL/GenBank/DDBJ whole genome shotgun (WGS) entry which is preliminary data.</text>
</comment>
<evidence type="ECO:0000313" key="3">
    <source>
        <dbReference type="Proteomes" id="UP000293172"/>
    </source>
</evidence>
<protein>
    <submittedName>
        <fullName evidence="2">NADH-flavin reductase</fullName>
    </submittedName>
</protein>
<dbReference type="InterPro" id="IPR036291">
    <property type="entry name" value="NAD(P)-bd_dom_sf"/>
</dbReference>